<reference evidence="2 3" key="1">
    <citation type="journal article" date="2021" name="Commun. Biol.">
        <title>The genome of Shorea leprosula (Dipterocarpaceae) highlights the ecological relevance of drought in aseasonal tropical rainforests.</title>
        <authorList>
            <person name="Ng K.K.S."/>
            <person name="Kobayashi M.J."/>
            <person name="Fawcett J.A."/>
            <person name="Hatakeyama M."/>
            <person name="Paape T."/>
            <person name="Ng C.H."/>
            <person name="Ang C.C."/>
            <person name="Tnah L.H."/>
            <person name="Lee C.T."/>
            <person name="Nishiyama T."/>
            <person name="Sese J."/>
            <person name="O'Brien M.J."/>
            <person name="Copetti D."/>
            <person name="Mohd Noor M.I."/>
            <person name="Ong R.C."/>
            <person name="Putra M."/>
            <person name="Sireger I.Z."/>
            <person name="Indrioko S."/>
            <person name="Kosugi Y."/>
            <person name="Izuno A."/>
            <person name="Isagi Y."/>
            <person name="Lee S.L."/>
            <person name="Shimizu K.K."/>
        </authorList>
    </citation>
    <scope>NUCLEOTIDE SEQUENCE [LARGE SCALE GENOMIC DNA]</scope>
    <source>
        <strain evidence="2">214</strain>
    </source>
</reference>
<evidence type="ECO:0000256" key="1">
    <source>
        <dbReference type="SAM" id="MobiDB-lite"/>
    </source>
</evidence>
<dbReference type="PANTHER" id="PTHR33416:SF17">
    <property type="entry name" value="PROTEIN KAKU4"/>
    <property type="match status" value="1"/>
</dbReference>
<dbReference type="GO" id="GO:0071763">
    <property type="term" value="P:nuclear membrane organization"/>
    <property type="evidence" value="ECO:0007669"/>
    <property type="project" value="TreeGrafter"/>
</dbReference>
<accession>A0AAV5MWK3</accession>
<gene>
    <name evidence="2" type="ORF">SLEP1_g59648</name>
</gene>
<feature type="region of interest" description="Disordered" evidence="1">
    <location>
        <begin position="1"/>
        <end position="34"/>
    </location>
</feature>
<dbReference type="EMBL" id="BPVZ01001073">
    <property type="protein sequence ID" value="GKV53101.1"/>
    <property type="molecule type" value="Genomic_DNA"/>
</dbReference>
<evidence type="ECO:0000313" key="3">
    <source>
        <dbReference type="Proteomes" id="UP001054252"/>
    </source>
</evidence>
<dbReference type="PANTHER" id="PTHR33416">
    <property type="entry name" value="NUCLEAR PORE COMPLEX PROTEIN NUP1"/>
    <property type="match status" value="1"/>
</dbReference>
<feature type="compositionally biased region" description="Low complexity" evidence="1">
    <location>
        <begin position="61"/>
        <end position="80"/>
    </location>
</feature>
<organism evidence="2 3">
    <name type="scientific">Rubroshorea leprosula</name>
    <dbReference type="NCBI Taxonomy" id="152421"/>
    <lineage>
        <taxon>Eukaryota</taxon>
        <taxon>Viridiplantae</taxon>
        <taxon>Streptophyta</taxon>
        <taxon>Embryophyta</taxon>
        <taxon>Tracheophyta</taxon>
        <taxon>Spermatophyta</taxon>
        <taxon>Magnoliopsida</taxon>
        <taxon>eudicotyledons</taxon>
        <taxon>Gunneridae</taxon>
        <taxon>Pentapetalae</taxon>
        <taxon>rosids</taxon>
        <taxon>malvids</taxon>
        <taxon>Malvales</taxon>
        <taxon>Dipterocarpaceae</taxon>
        <taxon>Rubroshorea</taxon>
    </lineage>
</organism>
<comment type="caution">
    <text evidence="2">The sequence shown here is derived from an EMBL/GenBank/DDBJ whole genome shotgun (WGS) entry which is preliminary data.</text>
</comment>
<name>A0AAV5MWK3_9ROSI</name>
<evidence type="ECO:0000313" key="2">
    <source>
        <dbReference type="EMBL" id="GKV53101.1"/>
    </source>
</evidence>
<sequence length="94" mass="10018">QELRSGGKMVRPRRTTLTARTPYDRPSLVNSGEQNPNWISKLIYSPSRMIASSAGKILSSVFGSEPSESSSSSSSSFSGSDAISGAAYHTPNSY</sequence>
<dbReference type="GO" id="GO:0005635">
    <property type="term" value="C:nuclear envelope"/>
    <property type="evidence" value="ECO:0007669"/>
    <property type="project" value="TreeGrafter"/>
</dbReference>
<dbReference type="Proteomes" id="UP001054252">
    <property type="component" value="Unassembled WGS sequence"/>
</dbReference>
<keyword evidence="3" id="KW-1185">Reference proteome</keyword>
<protein>
    <submittedName>
        <fullName evidence="2">Uncharacterized protein</fullName>
    </submittedName>
</protein>
<proteinExistence type="predicted"/>
<feature type="region of interest" description="Disordered" evidence="1">
    <location>
        <begin position="61"/>
        <end position="94"/>
    </location>
</feature>
<dbReference type="AlphaFoldDB" id="A0AAV5MWK3"/>
<feature type="non-terminal residue" evidence="2">
    <location>
        <position position="1"/>
    </location>
</feature>